<feature type="compositionally biased region" description="Pro residues" evidence="10">
    <location>
        <begin position="180"/>
        <end position="192"/>
    </location>
</feature>
<dbReference type="Gene3D" id="1.20.1640.10">
    <property type="entry name" value="Multidrug efflux transporter AcrB transmembrane domain"/>
    <property type="match status" value="1"/>
</dbReference>
<comment type="function">
    <text evidence="9">Part of the Sec protein translocase complex. Interacts with the SecYEG preprotein conducting channel. SecDF uses the proton motive force (PMF) to complete protein translocation after the ATP-dependent function of SecA.</text>
</comment>
<evidence type="ECO:0000256" key="1">
    <source>
        <dbReference type="ARBA" id="ARBA00004651"/>
    </source>
</evidence>
<sequence>MATPSGHPGRTLIILGAIIAALYGLMAVSGNWTPKLGLDLQGGTTITLTAKNTSGTGQVDPTSLQLAKTIIQSRVDSLGVGESEVTTSGNNQIVVSVPNVQQDELVRLVGQTAQLRFRAVYDVQPVTPPASANPSPSGEATSAPSSEPTGSASAGTKPSASQSAAAEPSATATGNGRPAPALPTAPGTPQPARPSTQGSGTPPDKAMSWQPSEQDTSDFAAFTCDEADKMPDVPDQPLFACNQEKTEKYLLGPTIIEGNQLTTAQAGVPQNNLAWVVNLEFNSGGAAAFEQATGELASRSDPQNRFAIVLDGEVISAPSVSSAIPGGRAEISGNFNQQSATQLANVLKYGALPLAFDVSEVSNVSATLGGEQLRAGIIAGIVGLALVVIYCFLYYRGLGVVVVASLAVAAAITYAAMVLLGGSVGFALNLPGIAGAIVAIGITADSFVIYFERIRDEVREGRSLRTAVETGWRRARQTVLIADAVSMLSAVILFILAIGSVKGFAFTLGLTTVIDVLVCFMFTKPLMSLLARTKFYGGGHKWSGLDPAHLGVKALPGSRATRRGGVQTARTGGAHTVGASRLARPSARPGTTVGEEA</sequence>
<gene>
    <name evidence="9 14" type="primary">secD</name>
    <name evidence="14" type="ORF">GCM10022236_03800</name>
</gene>
<accession>A0ABP6ZCE7</accession>
<feature type="region of interest" description="Disordered" evidence="10">
    <location>
        <begin position="561"/>
        <end position="597"/>
    </location>
</feature>
<keyword evidence="4 9" id="KW-0812">Transmembrane</keyword>
<evidence type="ECO:0000256" key="10">
    <source>
        <dbReference type="SAM" id="MobiDB-lite"/>
    </source>
</evidence>
<organism evidence="14 15">
    <name type="scientific">Microlunatus ginsengisoli</name>
    <dbReference type="NCBI Taxonomy" id="363863"/>
    <lineage>
        <taxon>Bacteria</taxon>
        <taxon>Bacillati</taxon>
        <taxon>Actinomycetota</taxon>
        <taxon>Actinomycetes</taxon>
        <taxon>Propionibacteriales</taxon>
        <taxon>Propionibacteriaceae</taxon>
        <taxon>Microlunatus</taxon>
    </lineage>
</organism>
<evidence type="ECO:0000256" key="3">
    <source>
        <dbReference type="ARBA" id="ARBA00022475"/>
    </source>
</evidence>
<feature type="transmembrane region" description="Helical" evidence="9">
    <location>
        <begin position="504"/>
        <end position="523"/>
    </location>
</feature>
<dbReference type="PRINTS" id="PR00702">
    <property type="entry name" value="ACRIFLAVINRP"/>
</dbReference>
<feature type="compositionally biased region" description="Polar residues" evidence="10">
    <location>
        <begin position="130"/>
        <end position="156"/>
    </location>
</feature>
<feature type="domain" description="SecDF P1 head subdomain" evidence="13">
    <location>
        <begin position="244"/>
        <end position="353"/>
    </location>
</feature>
<dbReference type="Pfam" id="PF07549">
    <property type="entry name" value="Sec_GG"/>
    <property type="match status" value="1"/>
</dbReference>
<dbReference type="PANTHER" id="PTHR30081">
    <property type="entry name" value="PROTEIN-EXPORT MEMBRANE PROTEIN SEC"/>
    <property type="match status" value="1"/>
</dbReference>
<keyword evidence="15" id="KW-1185">Reference proteome</keyword>
<dbReference type="InterPro" id="IPR022813">
    <property type="entry name" value="SecD/SecF_arch_bac"/>
</dbReference>
<feature type="transmembrane region" description="Helical" evidence="9">
    <location>
        <begin position="479"/>
        <end position="498"/>
    </location>
</feature>
<feature type="domain" description="Protein translocase subunit SecDF P1" evidence="12">
    <location>
        <begin position="67"/>
        <end position="121"/>
    </location>
</feature>
<evidence type="ECO:0000256" key="6">
    <source>
        <dbReference type="ARBA" id="ARBA00022989"/>
    </source>
</evidence>
<dbReference type="HAMAP" id="MF_01463_B">
    <property type="entry name" value="SecD_B"/>
    <property type="match status" value="1"/>
</dbReference>
<evidence type="ECO:0000256" key="2">
    <source>
        <dbReference type="ARBA" id="ARBA00022448"/>
    </source>
</evidence>
<evidence type="ECO:0000313" key="15">
    <source>
        <dbReference type="Proteomes" id="UP001501490"/>
    </source>
</evidence>
<comment type="similarity">
    <text evidence="9">Belongs to the SecD/SecF family. SecD subfamily.</text>
</comment>
<feature type="transmembrane region" description="Helical" evidence="9">
    <location>
        <begin position="373"/>
        <end position="393"/>
    </location>
</feature>
<dbReference type="Pfam" id="PF22599">
    <property type="entry name" value="SecDF_P1_head"/>
    <property type="match status" value="1"/>
</dbReference>
<dbReference type="InterPro" id="IPR048634">
    <property type="entry name" value="SecD_SecF_C"/>
</dbReference>
<dbReference type="SUPFAM" id="SSF82866">
    <property type="entry name" value="Multidrug efflux transporter AcrB transmembrane domain"/>
    <property type="match status" value="1"/>
</dbReference>
<dbReference type="Gene3D" id="3.30.70.3220">
    <property type="match status" value="1"/>
</dbReference>
<evidence type="ECO:0000256" key="7">
    <source>
        <dbReference type="ARBA" id="ARBA00023010"/>
    </source>
</evidence>
<dbReference type="Pfam" id="PF02355">
    <property type="entry name" value="SecD_SecF_C"/>
    <property type="match status" value="1"/>
</dbReference>
<evidence type="ECO:0000256" key="4">
    <source>
        <dbReference type="ARBA" id="ARBA00022692"/>
    </source>
</evidence>
<feature type="transmembrane region" description="Helical" evidence="9">
    <location>
        <begin position="12"/>
        <end position="32"/>
    </location>
</feature>
<dbReference type="InterPro" id="IPR055344">
    <property type="entry name" value="SecD_SecF_C_bact"/>
</dbReference>
<feature type="compositionally biased region" description="Low complexity" evidence="10">
    <location>
        <begin position="158"/>
        <end position="179"/>
    </location>
</feature>
<keyword evidence="6 9" id="KW-1133">Transmembrane helix</keyword>
<comment type="subcellular location">
    <subcellularLocation>
        <location evidence="1 9">Cell membrane</location>
        <topology evidence="1 9">Multi-pass membrane protein</topology>
    </subcellularLocation>
</comment>
<dbReference type="PANTHER" id="PTHR30081:SF1">
    <property type="entry name" value="PROTEIN TRANSLOCASE SUBUNIT SECD"/>
    <property type="match status" value="1"/>
</dbReference>
<dbReference type="Pfam" id="PF21760">
    <property type="entry name" value="SecD_1st"/>
    <property type="match status" value="1"/>
</dbReference>
<keyword evidence="7 9" id="KW-0811">Translocation</keyword>
<feature type="domain" description="Protein export membrane protein SecD/SecF C-terminal" evidence="11">
    <location>
        <begin position="357"/>
        <end position="530"/>
    </location>
</feature>
<dbReference type="InterPro" id="IPR054384">
    <property type="entry name" value="SecDF_P1_head"/>
</dbReference>
<dbReference type="NCBIfam" id="TIGR01129">
    <property type="entry name" value="secD"/>
    <property type="match status" value="1"/>
</dbReference>
<dbReference type="InterPro" id="IPR048631">
    <property type="entry name" value="SecD_1st"/>
</dbReference>
<evidence type="ECO:0000259" key="11">
    <source>
        <dbReference type="Pfam" id="PF02355"/>
    </source>
</evidence>
<reference evidence="15" key="1">
    <citation type="journal article" date="2019" name="Int. J. Syst. Evol. Microbiol.">
        <title>The Global Catalogue of Microorganisms (GCM) 10K type strain sequencing project: providing services to taxonomists for standard genome sequencing and annotation.</title>
        <authorList>
            <consortium name="The Broad Institute Genomics Platform"/>
            <consortium name="The Broad Institute Genome Sequencing Center for Infectious Disease"/>
            <person name="Wu L."/>
            <person name="Ma J."/>
        </authorList>
    </citation>
    <scope>NUCLEOTIDE SEQUENCE [LARGE SCALE GENOMIC DNA]</scope>
    <source>
        <strain evidence="15">JCM 16929</strain>
    </source>
</reference>
<dbReference type="Gene3D" id="3.30.1360.200">
    <property type="match status" value="1"/>
</dbReference>
<keyword evidence="2 9" id="KW-0813">Transport</keyword>
<dbReference type="InterPro" id="IPR022646">
    <property type="entry name" value="SecD/SecF_CS"/>
</dbReference>
<evidence type="ECO:0000256" key="8">
    <source>
        <dbReference type="ARBA" id="ARBA00023136"/>
    </source>
</evidence>
<evidence type="ECO:0000259" key="13">
    <source>
        <dbReference type="Pfam" id="PF22599"/>
    </source>
</evidence>
<feature type="transmembrane region" description="Helical" evidence="9">
    <location>
        <begin position="426"/>
        <end position="451"/>
    </location>
</feature>
<name>A0ABP6ZCE7_9ACTN</name>
<keyword evidence="5 9" id="KW-0653">Protein transport</keyword>
<comment type="caution">
    <text evidence="14">The sequence shown here is derived from an EMBL/GenBank/DDBJ whole genome shotgun (WGS) entry which is preliminary data.</text>
</comment>
<keyword evidence="8 9" id="KW-0472">Membrane</keyword>
<comment type="subunit">
    <text evidence="9">Forms a complex with SecF. Part of the essential Sec protein translocation apparatus which comprises SecA, SecYEG and auxiliary proteins SecDF. Other proteins may also be involved.</text>
</comment>
<keyword evidence="3 9" id="KW-1003">Cell membrane</keyword>
<proteinExistence type="inferred from homology"/>
<dbReference type="InterPro" id="IPR001036">
    <property type="entry name" value="Acrflvin-R"/>
</dbReference>
<evidence type="ECO:0000256" key="9">
    <source>
        <dbReference type="HAMAP-Rule" id="MF_01463"/>
    </source>
</evidence>
<evidence type="ECO:0000259" key="12">
    <source>
        <dbReference type="Pfam" id="PF21760"/>
    </source>
</evidence>
<feature type="region of interest" description="Disordered" evidence="10">
    <location>
        <begin position="127"/>
        <end position="214"/>
    </location>
</feature>
<protein>
    <recommendedName>
        <fullName evidence="9">Protein translocase subunit SecD</fullName>
    </recommendedName>
</protein>
<dbReference type="NCBIfam" id="TIGR00916">
    <property type="entry name" value="2A0604s01"/>
    <property type="match status" value="1"/>
</dbReference>
<dbReference type="EMBL" id="BAABAB010000003">
    <property type="protein sequence ID" value="GAA3605144.1"/>
    <property type="molecule type" value="Genomic_DNA"/>
</dbReference>
<evidence type="ECO:0000313" key="14">
    <source>
        <dbReference type="EMBL" id="GAA3605144.1"/>
    </source>
</evidence>
<feature type="transmembrane region" description="Helical" evidence="9">
    <location>
        <begin position="400"/>
        <end position="420"/>
    </location>
</feature>
<dbReference type="InterPro" id="IPR005791">
    <property type="entry name" value="SecD"/>
</dbReference>
<evidence type="ECO:0000256" key="5">
    <source>
        <dbReference type="ARBA" id="ARBA00022927"/>
    </source>
</evidence>
<dbReference type="Proteomes" id="UP001501490">
    <property type="component" value="Unassembled WGS sequence"/>
</dbReference>